<keyword evidence="1" id="KW-1133">Transmembrane helix</keyword>
<feature type="transmembrane region" description="Helical" evidence="1">
    <location>
        <begin position="118"/>
        <end position="139"/>
    </location>
</feature>
<feature type="transmembrane region" description="Helical" evidence="1">
    <location>
        <begin position="6"/>
        <end position="29"/>
    </location>
</feature>
<name>A0A062V9T5_9EURY</name>
<evidence type="ECO:0000256" key="1">
    <source>
        <dbReference type="SAM" id="Phobius"/>
    </source>
</evidence>
<proteinExistence type="predicted"/>
<reference evidence="2 3" key="1">
    <citation type="journal article" date="2013" name="Nature">
        <title>Anaerobic oxidation of methane coupled to nitrate reduction in a novel archaeal lineage.</title>
        <authorList>
            <person name="Haroon M.F."/>
            <person name="Hu S."/>
            <person name="Shi Y."/>
            <person name="Imelfort M."/>
            <person name="Keller J."/>
            <person name="Hugenholtz P."/>
            <person name="Yuan Z."/>
            <person name="Tyson G.W."/>
        </authorList>
    </citation>
    <scope>NUCLEOTIDE SEQUENCE [LARGE SCALE GENOMIC DNA]</scope>
    <source>
        <strain evidence="2 3">ANME-2d</strain>
    </source>
</reference>
<keyword evidence="3" id="KW-1185">Reference proteome</keyword>
<dbReference type="Proteomes" id="UP000027153">
    <property type="component" value="Unassembled WGS sequence"/>
</dbReference>
<evidence type="ECO:0000313" key="2">
    <source>
        <dbReference type="EMBL" id="KCZ72474.1"/>
    </source>
</evidence>
<feature type="transmembrane region" description="Helical" evidence="1">
    <location>
        <begin position="50"/>
        <end position="73"/>
    </location>
</feature>
<dbReference type="RefSeq" id="WP_048089385.1">
    <property type="nucleotide sequence ID" value="NZ_JMIY01000002.1"/>
</dbReference>
<dbReference type="EMBL" id="JMIY01000002">
    <property type="protein sequence ID" value="KCZ72474.1"/>
    <property type="molecule type" value="Genomic_DNA"/>
</dbReference>
<gene>
    <name evidence="2" type="ORF">ANME2D_00901</name>
</gene>
<dbReference type="AlphaFoldDB" id="A0A062V9T5"/>
<comment type="caution">
    <text evidence="2">The sequence shown here is derived from an EMBL/GenBank/DDBJ whole genome shotgun (WGS) entry which is preliminary data.</text>
</comment>
<keyword evidence="1" id="KW-0472">Membrane</keyword>
<evidence type="ECO:0000313" key="3">
    <source>
        <dbReference type="Proteomes" id="UP000027153"/>
    </source>
</evidence>
<sequence>MEITPYKLHAIFGLVLILAGFVFDFAFVTRNFTEAFKSDPASYLNSWGKYVYELVKFYLIVLGFLNISLALLISRSGNPGQIEWIIFSLMAIGSVLFIIGGIWEGLIGPIFKMEPPCYVLGIGLTGILLSLVLKIYSFVR</sequence>
<keyword evidence="1" id="KW-0812">Transmembrane</keyword>
<organism evidence="2 3">
    <name type="scientific">Candidatus Methanoperedens nitratireducens</name>
    <dbReference type="NCBI Taxonomy" id="1392998"/>
    <lineage>
        <taxon>Archaea</taxon>
        <taxon>Methanobacteriati</taxon>
        <taxon>Methanobacteriota</taxon>
        <taxon>Stenosarchaea group</taxon>
        <taxon>Methanomicrobia</taxon>
        <taxon>Methanosarcinales</taxon>
        <taxon>ANME-2 cluster</taxon>
        <taxon>Candidatus Methanoperedentaceae</taxon>
        <taxon>Candidatus Methanoperedens</taxon>
    </lineage>
</organism>
<protein>
    <submittedName>
        <fullName evidence="2">Uncharacterized protein</fullName>
    </submittedName>
</protein>
<accession>A0A062V9T5</accession>
<feature type="transmembrane region" description="Helical" evidence="1">
    <location>
        <begin position="85"/>
        <end position="106"/>
    </location>
</feature>